<dbReference type="HOGENOM" id="CLU_060009_0_0_1"/>
<dbReference type="OMA" id="VIQGCGE"/>
<evidence type="ECO:0000313" key="3">
    <source>
        <dbReference type="Proteomes" id="UP000008711"/>
    </source>
</evidence>
<dbReference type="AlphaFoldDB" id="B3N7P3"/>
<name>B3N7P3_DROER</name>
<gene>
    <name evidence="2" type="primary">Dere\GG24656</name>
    <name evidence="2" type="synonym">dere_GLEANR_9362</name>
    <name evidence="2" type="synonym">GG24656</name>
    <name evidence="2" type="ORF">Dere_GG24656</name>
</gene>
<organism evidence="2 3">
    <name type="scientific">Drosophila erecta</name>
    <name type="common">Fruit fly</name>
    <dbReference type="NCBI Taxonomy" id="7220"/>
    <lineage>
        <taxon>Eukaryota</taxon>
        <taxon>Metazoa</taxon>
        <taxon>Ecdysozoa</taxon>
        <taxon>Arthropoda</taxon>
        <taxon>Hexapoda</taxon>
        <taxon>Insecta</taxon>
        <taxon>Pterygota</taxon>
        <taxon>Neoptera</taxon>
        <taxon>Endopterygota</taxon>
        <taxon>Diptera</taxon>
        <taxon>Brachycera</taxon>
        <taxon>Muscomorpha</taxon>
        <taxon>Ephydroidea</taxon>
        <taxon>Drosophilidae</taxon>
        <taxon>Drosophila</taxon>
        <taxon>Sophophora</taxon>
    </lineage>
</organism>
<proteinExistence type="predicted"/>
<dbReference type="PhylomeDB" id="B3N7P3"/>
<dbReference type="OrthoDB" id="7866475at2759"/>
<evidence type="ECO:0000256" key="1">
    <source>
        <dbReference type="SAM" id="MobiDB-lite"/>
    </source>
</evidence>
<dbReference type="EMBL" id="CH954177">
    <property type="protein sequence ID" value="EDV57219.1"/>
    <property type="molecule type" value="Genomic_DNA"/>
</dbReference>
<evidence type="ECO:0000313" key="2">
    <source>
        <dbReference type="EMBL" id="EDV57219.1"/>
    </source>
</evidence>
<dbReference type="eggNOG" id="ENOG502QV05">
    <property type="taxonomic scope" value="Eukaryota"/>
</dbReference>
<dbReference type="KEGG" id="der:6543167"/>
<protein>
    <submittedName>
        <fullName evidence="2">Uncharacterized protein</fullName>
    </submittedName>
</protein>
<reference evidence="2 3" key="1">
    <citation type="journal article" date="2007" name="Nature">
        <title>Evolution of genes and genomes on the Drosophila phylogeny.</title>
        <authorList>
            <consortium name="Drosophila 12 Genomes Consortium"/>
            <person name="Clark A.G."/>
            <person name="Eisen M.B."/>
            <person name="Smith D.R."/>
            <person name="Bergman C.M."/>
            <person name="Oliver B."/>
            <person name="Markow T.A."/>
            <person name="Kaufman T.C."/>
            <person name="Kellis M."/>
            <person name="Gelbart W."/>
            <person name="Iyer V.N."/>
            <person name="Pollard D.A."/>
            <person name="Sackton T.B."/>
            <person name="Larracuente A.M."/>
            <person name="Singh N.D."/>
            <person name="Abad J.P."/>
            <person name="Abt D.N."/>
            <person name="Adryan B."/>
            <person name="Aguade M."/>
            <person name="Akashi H."/>
            <person name="Anderson W.W."/>
            <person name="Aquadro C.F."/>
            <person name="Ardell D.H."/>
            <person name="Arguello R."/>
            <person name="Artieri C.G."/>
            <person name="Barbash D.A."/>
            <person name="Barker D."/>
            <person name="Barsanti P."/>
            <person name="Batterham P."/>
            <person name="Batzoglou S."/>
            <person name="Begun D."/>
            <person name="Bhutkar A."/>
            <person name="Blanco E."/>
            <person name="Bosak S.A."/>
            <person name="Bradley R.K."/>
            <person name="Brand A.D."/>
            <person name="Brent M.R."/>
            <person name="Brooks A.N."/>
            <person name="Brown R.H."/>
            <person name="Butlin R.K."/>
            <person name="Caggese C."/>
            <person name="Calvi B.R."/>
            <person name="Bernardo de Carvalho A."/>
            <person name="Caspi A."/>
            <person name="Castrezana S."/>
            <person name="Celniker S.E."/>
            <person name="Chang J.L."/>
            <person name="Chapple C."/>
            <person name="Chatterji S."/>
            <person name="Chinwalla A."/>
            <person name="Civetta A."/>
            <person name="Clifton S.W."/>
            <person name="Comeron J.M."/>
            <person name="Costello J.C."/>
            <person name="Coyne J.A."/>
            <person name="Daub J."/>
            <person name="David R.G."/>
            <person name="Delcher A.L."/>
            <person name="Delehaunty K."/>
            <person name="Do C.B."/>
            <person name="Ebling H."/>
            <person name="Edwards K."/>
            <person name="Eickbush T."/>
            <person name="Evans J.D."/>
            <person name="Filipski A."/>
            <person name="Findeiss S."/>
            <person name="Freyhult E."/>
            <person name="Fulton L."/>
            <person name="Fulton R."/>
            <person name="Garcia A.C."/>
            <person name="Gardiner A."/>
            <person name="Garfield D.A."/>
            <person name="Garvin B.E."/>
            <person name="Gibson G."/>
            <person name="Gilbert D."/>
            <person name="Gnerre S."/>
            <person name="Godfrey J."/>
            <person name="Good R."/>
            <person name="Gotea V."/>
            <person name="Gravely B."/>
            <person name="Greenberg A.J."/>
            <person name="Griffiths-Jones S."/>
            <person name="Gross S."/>
            <person name="Guigo R."/>
            <person name="Gustafson E.A."/>
            <person name="Haerty W."/>
            <person name="Hahn M.W."/>
            <person name="Halligan D.L."/>
            <person name="Halpern A.L."/>
            <person name="Halter G.M."/>
            <person name="Han M.V."/>
            <person name="Heger A."/>
            <person name="Hillier L."/>
            <person name="Hinrichs A.S."/>
            <person name="Holmes I."/>
            <person name="Hoskins R.A."/>
            <person name="Hubisz M.J."/>
            <person name="Hultmark D."/>
            <person name="Huntley M.A."/>
            <person name="Jaffe D.B."/>
            <person name="Jagadeeshan S."/>
            <person name="Jeck W.R."/>
            <person name="Johnson J."/>
            <person name="Jones C.D."/>
            <person name="Jordan W.C."/>
            <person name="Karpen G.H."/>
            <person name="Kataoka E."/>
            <person name="Keightley P.D."/>
            <person name="Kheradpour P."/>
            <person name="Kirkness E.F."/>
            <person name="Koerich L.B."/>
            <person name="Kristiansen K."/>
            <person name="Kudrna D."/>
            <person name="Kulathinal R.J."/>
            <person name="Kumar S."/>
            <person name="Kwok R."/>
            <person name="Lander E."/>
            <person name="Langley C.H."/>
            <person name="Lapoint R."/>
            <person name="Lazzaro B.P."/>
            <person name="Lee S.J."/>
            <person name="Levesque L."/>
            <person name="Li R."/>
            <person name="Lin C.F."/>
            <person name="Lin M.F."/>
            <person name="Lindblad-Toh K."/>
            <person name="Llopart A."/>
            <person name="Long M."/>
            <person name="Low L."/>
            <person name="Lozovsky E."/>
            <person name="Lu J."/>
            <person name="Luo M."/>
            <person name="Machado C.A."/>
            <person name="Makalowski W."/>
            <person name="Marzo M."/>
            <person name="Matsuda M."/>
            <person name="Matzkin L."/>
            <person name="McAllister B."/>
            <person name="McBride C.S."/>
            <person name="McKernan B."/>
            <person name="McKernan K."/>
            <person name="Mendez-Lago M."/>
            <person name="Minx P."/>
            <person name="Mollenhauer M.U."/>
            <person name="Montooth K."/>
            <person name="Mount S.M."/>
            <person name="Mu X."/>
            <person name="Myers E."/>
            <person name="Negre B."/>
            <person name="Newfeld S."/>
            <person name="Nielsen R."/>
            <person name="Noor M.A."/>
            <person name="O'Grady P."/>
            <person name="Pachter L."/>
            <person name="Papaceit M."/>
            <person name="Parisi M.J."/>
            <person name="Parisi M."/>
            <person name="Parts L."/>
            <person name="Pedersen J.S."/>
            <person name="Pesole G."/>
            <person name="Phillippy A.M."/>
            <person name="Ponting C.P."/>
            <person name="Pop M."/>
            <person name="Porcelli D."/>
            <person name="Powell J.R."/>
            <person name="Prohaska S."/>
            <person name="Pruitt K."/>
            <person name="Puig M."/>
            <person name="Quesneville H."/>
            <person name="Ram K.R."/>
            <person name="Rand D."/>
            <person name="Rasmussen M.D."/>
            <person name="Reed L.K."/>
            <person name="Reenan R."/>
            <person name="Reily A."/>
            <person name="Remington K.A."/>
            <person name="Rieger T.T."/>
            <person name="Ritchie M.G."/>
            <person name="Robin C."/>
            <person name="Rogers Y.H."/>
            <person name="Rohde C."/>
            <person name="Rozas J."/>
            <person name="Rubenfield M.J."/>
            <person name="Ruiz A."/>
            <person name="Russo S."/>
            <person name="Salzberg S.L."/>
            <person name="Sanchez-Gracia A."/>
            <person name="Saranga D.J."/>
            <person name="Sato H."/>
            <person name="Schaeffer S.W."/>
            <person name="Schatz M.C."/>
            <person name="Schlenke T."/>
            <person name="Schwartz R."/>
            <person name="Segarra C."/>
            <person name="Singh R.S."/>
            <person name="Sirot L."/>
            <person name="Sirota M."/>
            <person name="Sisneros N.B."/>
            <person name="Smith C.D."/>
            <person name="Smith T.F."/>
            <person name="Spieth J."/>
            <person name="Stage D.E."/>
            <person name="Stark A."/>
            <person name="Stephan W."/>
            <person name="Strausberg R.L."/>
            <person name="Strempel S."/>
            <person name="Sturgill D."/>
            <person name="Sutton G."/>
            <person name="Sutton G.G."/>
            <person name="Tao W."/>
            <person name="Teichmann S."/>
            <person name="Tobari Y.N."/>
            <person name="Tomimura Y."/>
            <person name="Tsolas J.M."/>
            <person name="Valente V.L."/>
            <person name="Venter E."/>
            <person name="Venter J.C."/>
            <person name="Vicario S."/>
            <person name="Vieira F.G."/>
            <person name="Vilella A.J."/>
            <person name="Villasante A."/>
            <person name="Walenz B."/>
            <person name="Wang J."/>
            <person name="Wasserman M."/>
            <person name="Watts T."/>
            <person name="Wilson D."/>
            <person name="Wilson R.K."/>
            <person name="Wing R.A."/>
            <person name="Wolfner M.F."/>
            <person name="Wong A."/>
            <person name="Wong G.K."/>
            <person name="Wu C.I."/>
            <person name="Wu G."/>
            <person name="Yamamoto D."/>
            <person name="Yang H.P."/>
            <person name="Yang S.P."/>
            <person name="Yorke J.A."/>
            <person name="Yoshida K."/>
            <person name="Zdobnov E."/>
            <person name="Zhang P."/>
            <person name="Zhang Y."/>
            <person name="Zimin A.V."/>
            <person name="Baldwin J."/>
            <person name="Abdouelleil A."/>
            <person name="Abdulkadir J."/>
            <person name="Abebe A."/>
            <person name="Abera B."/>
            <person name="Abreu J."/>
            <person name="Acer S.C."/>
            <person name="Aftuck L."/>
            <person name="Alexander A."/>
            <person name="An P."/>
            <person name="Anderson E."/>
            <person name="Anderson S."/>
            <person name="Arachi H."/>
            <person name="Azer M."/>
            <person name="Bachantsang P."/>
            <person name="Barry A."/>
            <person name="Bayul T."/>
            <person name="Berlin A."/>
            <person name="Bessette D."/>
            <person name="Bloom T."/>
            <person name="Blye J."/>
            <person name="Boguslavskiy L."/>
            <person name="Bonnet C."/>
            <person name="Boukhgalter B."/>
            <person name="Bourzgui I."/>
            <person name="Brown A."/>
            <person name="Cahill P."/>
            <person name="Channer S."/>
            <person name="Cheshatsang Y."/>
            <person name="Chuda L."/>
            <person name="Citroen M."/>
            <person name="Collymore A."/>
            <person name="Cooke P."/>
            <person name="Costello M."/>
            <person name="D'Aco K."/>
            <person name="Daza R."/>
            <person name="De Haan G."/>
            <person name="DeGray S."/>
            <person name="DeMaso C."/>
            <person name="Dhargay N."/>
            <person name="Dooley K."/>
            <person name="Dooley E."/>
            <person name="Doricent M."/>
            <person name="Dorje P."/>
            <person name="Dorjee K."/>
            <person name="Dupes A."/>
            <person name="Elong R."/>
            <person name="Falk J."/>
            <person name="Farina A."/>
            <person name="Faro S."/>
            <person name="Ferguson D."/>
            <person name="Fisher S."/>
            <person name="Foley C.D."/>
            <person name="Franke A."/>
            <person name="Friedrich D."/>
            <person name="Gadbois L."/>
            <person name="Gearin G."/>
            <person name="Gearin C.R."/>
            <person name="Giannoukos G."/>
            <person name="Goode T."/>
            <person name="Graham J."/>
            <person name="Grandbois E."/>
            <person name="Grewal S."/>
            <person name="Gyaltsen K."/>
            <person name="Hafez N."/>
            <person name="Hagos B."/>
            <person name="Hall J."/>
            <person name="Henson C."/>
            <person name="Hollinger A."/>
            <person name="Honan T."/>
            <person name="Huard M.D."/>
            <person name="Hughes L."/>
            <person name="Hurhula B."/>
            <person name="Husby M.E."/>
            <person name="Kamat A."/>
            <person name="Kanga B."/>
            <person name="Kashin S."/>
            <person name="Khazanovich D."/>
            <person name="Kisner P."/>
            <person name="Lance K."/>
            <person name="Lara M."/>
            <person name="Lee W."/>
            <person name="Lennon N."/>
            <person name="Letendre F."/>
            <person name="LeVine R."/>
            <person name="Lipovsky A."/>
            <person name="Liu X."/>
            <person name="Liu J."/>
            <person name="Liu S."/>
            <person name="Lokyitsang T."/>
            <person name="Lokyitsang Y."/>
            <person name="Lubonja R."/>
            <person name="Lui A."/>
            <person name="MacDonald P."/>
            <person name="Magnisalis V."/>
            <person name="Maru K."/>
            <person name="Matthews C."/>
            <person name="McCusker W."/>
            <person name="McDonough S."/>
            <person name="Mehta T."/>
            <person name="Meldrim J."/>
            <person name="Meneus L."/>
            <person name="Mihai O."/>
            <person name="Mihalev A."/>
            <person name="Mihova T."/>
            <person name="Mittelman R."/>
            <person name="Mlenga V."/>
            <person name="Montmayeur A."/>
            <person name="Mulrain L."/>
            <person name="Navidi A."/>
            <person name="Naylor J."/>
            <person name="Negash T."/>
            <person name="Nguyen T."/>
            <person name="Nguyen N."/>
            <person name="Nicol R."/>
            <person name="Norbu C."/>
            <person name="Norbu N."/>
            <person name="Novod N."/>
            <person name="O'Neill B."/>
            <person name="Osman S."/>
            <person name="Markiewicz E."/>
            <person name="Oyono O.L."/>
            <person name="Patti C."/>
            <person name="Phunkhang P."/>
            <person name="Pierre F."/>
            <person name="Priest M."/>
            <person name="Raghuraman S."/>
            <person name="Rege F."/>
            <person name="Reyes R."/>
            <person name="Rise C."/>
            <person name="Rogov P."/>
            <person name="Ross K."/>
            <person name="Ryan E."/>
            <person name="Settipalli S."/>
            <person name="Shea T."/>
            <person name="Sherpa N."/>
            <person name="Shi L."/>
            <person name="Shih D."/>
            <person name="Sparrow T."/>
            <person name="Spaulding J."/>
            <person name="Stalker J."/>
            <person name="Stange-Thomann N."/>
            <person name="Stavropoulos S."/>
            <person name="Stone C."/>
            <person name="Strader C."/>
            <person name="Tesfaye S."/>
            <person name="Thomson T."/>
            <person name="Thoulutsang Y."/>
            <person name="Thoulutsang D."/>
            <person name="Topham K."/>
            <person name="Topping I."/>
            <person name="Tsamla T."/>
            <person name="Vassiliev H."/>
            <person name="Vo A."/>
            <person name="Wangchuk T."/>
            <person name="Wangdi T."/>
            <person name="Weiand M."/>
            <person name="Wilkinson J."/>
            <person name="Wilson A."/>
            <person name="Yadav S."/>
            <person name="Young G."/>
            <person name="Yu Q."/>
            <person name="Zembek L."/>
            <person name="Zhong D."/>
            <person name="Zimmer A."/>
            <person name="Zwirko Z."/>
            <person name="Jaffe D.B."/>
            <person name="Alvarez P."/>
            <person name="Brockman W."/>
            <person name="Butler J."/>
            <person name="Chin C."/>
            <person name="Gnerre S."/>
            <person name="Grabherr M."/>
            <person name="Kleber M."/>
            <person name="Mauceli E."/>
            <person name="MacCallum I."/>
        </authorList>
    </citation>
    <scope>NUCLEOTIDE SEQUENCE [LARGE SCALE GENOMIC DNA]</scope>
    <source>
        <strain evidence="2 3">TSC#14021-0224.01</strain>
    </source>
</reference>
<feature type="region of interest" description="Disordered" evidence="1">
    <location>
        <begin position="1"/>
        <end position="22"/>
    </location>
</feature>
<accession>B3N7P3</accession>
<keyword evidence="3" id="KW-1185">Reference proteome</keyword>
<reference evidence="2 3" key="2">
    <citation type="journal article" date="2008" name="Bioinformatics">
        <title>Assembly reconciliation.</title>
        <authorList>
            <person name="Zimin A.V."/>
            <person name="Smith D.R."/>
            <person name="Sutton G."/>
            <person name="Yorke J.A."/>
        </authorList>
    </citation>
    <scope>NUCLEOTIDE SEQUENCE [LARGE SCALE GENOMIC DNA]</scope>
    <source>
        <strain evidence="2 3">TSC#14021-0224.01</strain>
    </source>
</reference>
<dbReference type="Proteomes" id="UP000008711">
    <property type="component" value="Unassembled WGS sequence"/>
</dbReference>
<sequence length="402" mass="45738">MMSTWAAKHRGSRRSVAGQSVSELPVCQEPDPLNTYVEKPLTMYQWMRWTNCKTHKPHLQETYPSILPPISRCDDAKTLKYVESAMEANKCKDYVREDVLAVWNHSPQKDSLGWYGVRSRYSTPQAAFYDRALKKSLQAASLLPKPPKKSNIRPKWQLEKKPPQPGTFVLNRKCLKAKLDRMPNVKRQLKSNNVFLWLHCPQPADASHPFEDSAGYPAISREQALDMVKPERPSKHGLRRKHWYCPTKCGEVENKCTDYEWAKYKMNPRPDNEAFQRVMANQKGYKQPEPRNYDELYKSLVTCFVQDPNGKNDLCQALEKCCRDPKDPPTQGCGEFVPDGAGGDEGCRCCGKCCCARKKGGESCEAKPIVTTTNEFDQKFSEECIGSMAKPQVAENEEAKSG</sequence>